<feature type="domain" description="Amine oxidase" evidence="1">
    <location>
        <begin position="27"/>
        <end position="511"/>
    </location>
</feature>
<name>A0A975SWJ4_9ACTN</name>
<dbReference type="EMBL" id="CP077062">
    <property type="protein sequence ID" value="QWZ07141.1"/>
    <property type="molecule type" value="Genomic_DNA"/>
</dbReference>
<keyword evidence="3" id="KW-1185">Reference proteome</keyword>
<organism evidence="2 3">
    <name type="scientific">Nocardioides panacis</name>
    <dbReference type="NCBI Taxonomy" id="2849501"/>
    <lineage>
        <taxon>Bacteria</taxon>
        <taxon>Bacillati</taxon>
        <taxon>Actinomycetota</taxon>
        <taxon>Actinomycetes</taxon>
        <taxon>Propionibacteriales</taxon>
        <taxon>Nocardioidaceae</taxon>
        <taxon>Nocardioides</taxon>
    </lineage>
</organism>
<evidence type="ECO:0000259" key="1">
    <source>
        <dbReference type="Pfam" id="PF01593"/>
    </source>
</evidence>
<dbReference type="KEGG" id="nps:KRR39_16830"/>
<accession>A0A975SWJ4</accession>
<reference evidence="2" key="1">
    <citation type="submission" date="2021-06" db="EMBL/GenBank/DDBJ databases">
        <title>Complete genome sequence of Nocardioides sp. G188.</title>
        <authorList>
            <person name="Im W.-T."/>
        </authorList>
    </citation>
    <scope>NUCLEOTIDE SEQUENCE</scope>
    <source>
        <strain evidence="2">G188</strain>
    </source>
</reference>
<sequence>MTPSPAPLAADLPDEVDVVVVGAGHNGLTTAAYLAAAGLEVLVLEAVEHPGGNTRTEELTLPGFAHDSCSSAHVLIQSNPLLRDDELGLLAHHGLRYVHTDPAVVLPQPDGDALVMHRDLEATAEEVARWSARDAEAFRAMVGEWTGGLAAVHGRWSSGLDLGDADAARAYRSLKDRSAWDVIHERFEHPTIRSFVTWLAMATIQDPRRPGTGVLPSSLTAGRLSFGWSTPVGGSGALPAALIDFLGEHGGRVACAAPVVAIDAARGTARSVRTSDGHTVRARRAVVSAAHLATVPAMLEGVEVPADLVEARDSWQPGLSVFAVHAALRGDLGFHGRSGPVPSTAGGFGSTAGVAAQIDALHRGVPDARDPWLLVVNQSVVDGTRAPAGQGTFKILTIAPHDRSDGRSWQESKDEYAAQLVDLVRARTDGLGDADVLAVRAESPVDVAAHNPHNLGGSCHGGEFRTRSGGVVPGWPSYTTGIRGLFLTGATSHPGGSVSGRPGRNAARAVLTDLGIDPAKVMGPT</sequence>
<dbReference type="GO" id="GO:0016491">
    <property type="term" value="F:oxidoreductase activity"/>
    <property type="evidence" value="ECO:0007669"/>
    <property type="project" value="InterPro"/>
</dbReference>
<dbReference type="AlphaFoldDB" id="A0A975SWJ4"/>
<proteinExistence type="predicted"/>
<dbReference type="Proteomes" id="UP000683575">
    <property type="component" value="Chromosome"/>
</dbReference>
<dbReference type="PANTHER" id="PTHR10668">
    <property type="entry name" value="PHYTOENE DEHYDROGENASE"/>
    <property type="match status" value="1"/>
</dbReference>
<evidence type="ECO:0000313" key="3">
    <source>
        <dbReference type="Proteomes" id="UP000683575"/>
    </source>
</evidence>
<dbReference type="Pfam" id="PF01593">
    <property type="entry name" value="Amino_oxidase"/>
    <property type="match status" value="1"/>
</dbReference>
<protein>
    <submittedName>
        <fullName evidence="2">NAD(P)/FAD-dependent oxidoreductase</fullName>
    </submittedName>
</protein>
<dbReference type="InterPro" id="IPR002937">
    <property type="entry name" value="Amino_oxidase"/>
</dbReference>
<dbReference type="PANTHER" id="PTHR10668:SF103">
    <property type="entry name" value="PYRIDINE NUCLEOTIDE-DISULFIDE OXIDOREDUCTASE DOMAIN-CONTAINING PROTEIN 2"/>
    <property type="match status" value="1"/>
</dbReference>
<evidence type="ECO:0000313" key="2">
    <source>
        <dbReference type="EMBL" id="QWZ07141.1"/>
    </source>
</evidence>
<gene>
    <name evidence="2" type="ORF">KRR39_16830</name>
</gene>
<dbReference type="RefSeq" id="WP_216938652.1">
    <property type="nucleotide sequence ID" value="NZ_CP077062.1"/>
</dbReference>